<reference evidence="6" key="1">
    <citation type="journal article" date="2014" name="Int. J. Syst. Evol. Microbiol.">
        <title>Complete genome sequence of Corynebacterium casei LMG S-19264T (=DSM 44701T), isolated from a smear-ripened cheese.</title>
        <authorList>
            <consortium name="US DOE Joint Genome Institute (JGI-PGF)"/>
            <person name="Walter F."/>
            <person name="Albersmeier A."/>
            <person name="Kalinowski J."/>
            <person name="Ruckert C."/>
        </authorList>
    </citation>
    <scope>NUCLEOTIDE SEQUENCE</scope>
    <source>
        <strain evidence="6">CGMCC 1.10749</strain>
    </source>
</reference>
<accession>A0A8H9FTK9</accession>
<dbReference type="Gene3D" id="1.10.357.10">
    <property type="entry name" value="Tetracycline Repressor, domain 2"/>
    <property type="match status" value="1"/>
</dbReference>
<feature type="DNA-binding region" description="H-T-H motif" evidence="4">
    <location>
        <begin position="28"/>
        <end position="47"/>
    </location>
</feature>
<dbReference type="InterPro" id="IPR001647">
    <property type="entry name" value="HTH_TetR"/>
</dbReference>
<dbReference type="InterPro" id="IPR036271">
    <property type="entry name" value="Tet_transcr_reg_TetR-rel_C_sf"/>
</dbReference>
<evidence type="ECO:0000256" key="3">
    <source>
        <dbReference type="ARBA" id="ARBA00023163"/>
    </source>
</evidence>
<dbReference type="Pfam" id="PF16925">
    <property type="entry name" value="TetR_C_13"/>
    <property type="match status" value="1"/>
</dbReference>
<evidence type="ECO:0000256" key="1">
    <source>
        <dbReference type="ARBA" id="ARBA00023015"/>
    </source>
</evidence>
<dbReference type="SUPFAM" id="SSF48498">
    <property type="entry name" value="Tetracyclin repressor-like, C-terminal domain"/>
    <property type="match status" value="1"/>
</dbReference>
<proteinExistence type="predicted"/>
<keyword evidence="2 4" id="KW-0238">DNA-binding</keyword>
<protein>
    <submittedName>
        <fullName evidence="6">TetR family transcriptional regulator</fullName>
    </submittedName>
</protein>
<keyword evidence="3" id="KW-0804">Transcription</keyword>
<dbReference type="Gene3D" id="1.10.10.60">
    <property type="entry name" value="Homeodomain-like"/>
    <property type="match status" value="1"/>
</dbReference>
<evidence type="ECO:0000313" key="7">
    <source>
        <dbReference type="Proteomes" id="UP000628079"/>
    </source>
</evidence>
<reference evidence="6" key="2">
    <citation type="submission" date="2020-09" db="EMBL/GenBank/DDBJ databases">
        <authorList>
            <person name="Sun Q."/>
            <person name="Zhou Y."/>
        </authorList>
    </citation>
    <scope>NUCLEOTIDE SEQUENCE</scope>
    <source>
        <strain evidence="6">CGMCC 1.10749</strain>
    </source>
</reference>
<comment type="caution">
    <text evidence="6">The sequence shown here is derived from an EMBL/GenBank/DDBJ whole genome shotgun (WGS) entry which is preliminary data.</text>
</comment>
<dbReference type="PANTHER" id="PTHR47506">
    <property type="entry name" value="TRANSCRIPTIONAL REGULATORY PROTEIN"/>
    <property type="match status" value="1"/>
</dbReference>
<evidence type="ECO:0000256" key="4">
    <source>
        <dbReference type="PROSITE-ProRule" id="PRU00335"/>
    </source>
</evidence>
<keyword evidence="1" id="KW-0805">Transcription regulation</keyword>
<feature type="domain" description="HTH tetR-type" evidence="5">
    <location>
        <begin position="5"/>
        <end position="65"/>
    </location>
</feature>
<name>A0A8H9FTK9_9MICO</name>
<dbReference type="InterPro" id="IPR011075">
    <property type="entry name" value="TetR_C"/>
</dbReference>
<sequence length="207" mass="22749">MSKGLQTRDTALREALAQASHVGLKNITIGTLADSLSMSKSGLFAHFRSKEQLQVDVLDHAADLFTRTVIQPALKEPRGLERLRALVDLWLGWDGYADWAMPGGCIFISATMEFDDEPDGPVRDRLVAQQQQWFDSLETVIRGAVREGQLREDLDTLQFAHELYGLMLGHHVASRLLRDPAARERAHTALDRLVAAASPGAGTPAPA</sequence>
<dbReference type="Proteomes" id="UP000628079">
    <property type="component" value="Unassembled WGS sequence"/>
</dbReference>
<evidence type="ECO:0000313" key="6">
    <source>
        <dbReference type="EMBL" id="GGB83890.1"/>
    </source>
</evidence>
<dbReference type="AlphaFoldDB" id="A0A8H9FTK9"/>
<dbReference type="PANTHER" id="PTHR47506:SF6">
    <property type="entry name" value="HTH-TYPE TRANSCRIPTIONAL REPRESSOR NEMR"/>
    <property type="match status" value="1"/>
</dbReference>
<dbReference type="PROSITE" id="PS50977">
    <property type="entry name" value="HTH_TETR_2"/>
    <property type="match status" value="1"/>
</dbReference>
<evidence type="ECO:0000256" key="2">
    <source>
        <dbReference type="ARBA" id="ARBA00023125"/>
    </source>
</evidence>
<gene>
    <name evidence="6" type="ORF">GCM10011314_24410</name>
</gene>
<dbReference type="InterPro" id="IPR009057">
    <property type="entry name" value="Homeodomain-like_sf"/>
</dbReference>
<dbReference type="EMBL" id="BMEA01000002">
    <property type="protein sequence ID" value="GGB83890.1"/>
    <property type="molecule type" value="Genomic_DNA"/>
</dbReference>
<dbReference type="SUPFAM" id="SSF46689">
    <property type="entry name" value="Homeodomain-like"/>
    <property type="match status" value="1"/>
</dbReference>
<organism evidence="6 7">
    <name type="scientific">Knoellia flava</name>
    <dbReference type="NCBI Taxonomy" id="913969"/>
    <lineage>
        <taxon>Bacteria</taxon>
        <taxon>Bacillati</taxon>
        <taxon>Actinomycetota</taxon>
        <taxon>Actinomycetes</taxon>
        <taxon>Micrococcales</taxon>
        <taxon>Intrasporangiaceae</taxon>
        <taxon>Knoellia</taxon>
    </lineage>
</organism>
<evidence type="ECO:0000259" key="5">
    <source>
        <dbReference type="PROSITE" id="PS50977"/>
    </source>
</evidence>
<dbReference type="Pfam" id="PF00440">
    <property type="entry name" value="TetR_N"/>
    <property type="match status" value="1"/>
</dbReference>
<dbReference type="RefSeq" id="WP_035949336.1">
    <property type="nucleotide sequence ID" value="NZ_BMEA01000002.1"/>
</dbReference>
<dbReference type="GO" id="GO:0003677">
    <property type="term" value="F:DNA binding"/>
    <property type="evidence" value="ECO:0007669"/>
    <property type="project" value="UniProtKB-UniRule"/>
</dbReference>